<feature type="transmembrane region" description="Helical" evidence="1">
    <location>
        <begin position="278"/>
        <end position="299"/>
    </location>
</feature>
<accession>W0I7B0</accession>
<dbReference type="GO" id="GO:0140359">
    <property type="term" value="F:ABC-type transporter activity"/>
    <property type="evidence" value="ECO:0007669"/>
    <property type="project" value="InterPro"/>
</dbReference>
<reference evidence="2 3" key="1">
    <citation type="journal article" date="2014" name="Int. J. Syst. Evol. Microbiol.">
        <title>Thermococcus paralvinellae sp. nov. and Thermococcus cleftensis sp. nov. of hyperthermophilic heterotrophs from deep-sea hydrothermal vents.</title>
        <authorList>
            <person name="Hensley S.A."/>
            <person name="Jung J.H."/>
            <person name="Park C.S."/>
            <person name="Holden J.F."/>
        </authorList>
    </citation>
    <scope>NUCLEOTIDE SEQUENCE [LARGE SCALE GENOMIC DNA]</scope>
    <source>
        <strain evidence="2 3">ES1</strain>
    </source>
</reference>
<feature type="transmembrane region" description="Helical" evidence="1">
    <location>
        <begin position="123"/>
        <end position="148"/>
    </location>
</feature>
<protein>
    <submittedName>
        <fullName evidence="2">ABC-type transport system, permease component</fullName>
    </submittedName>
</protein>
<dbReference type="RefSeq" id="WP_042680739.1">
    <property type="nucleotide sequence ID" value="NZ_CP006965.1"/>
</dbReference>
<dbReference type="GO" id="GO:0005886">
    <property type="term" value="C:plasma membrane"/>
    <property type="evidence" value="ECO:0007669"/>
    <property type="project" value="UniProtKB-SubCell"/>
</dbReference>
<dbReference type="KEGG" id="ths:TES1_0932"/>
<dbReference type="AlphaFoldDB" id="W0I7B0"/>
<dbReference type="Proteomes" id="UP000019027">
    <property type="component" value="Chromosome"/>
</dbReference>
<dbReference type="PANTHER" id="PTHR43471">
    <property type="entry name" value="ABC TRANSPORTER PERMEASE"/>
    <property type="match status" value="1"/>
</dbReference>
<dbReference type="OrthoDB" id="86287at2157"/>
<keyword evidence="1" id="KW-0812">Transmembrane</keyword>
<dbReference type="Pfam" id="PF12679">
    <property type="entry name" value="ABC2_membrane_2"/>
    <property type="match status" value="1"/>
</dbReference>
<keyword evidence="1" id="KW-0472">Membrane</keyword>
<feature type="transmembrane region" description="Helical" evidence="1">
    <location>
        <begin position="193"/>
        <end position="218"/>
    </location>
</feature>
<dbReference type="EMBL" id="CP006965">
    <property type="protein sequence ID" value="AHF80318.1"/>
    <property type="molecule type" value="Genomic_DNA"/>
</dbReference>
<keyword evidence="3" id="KW-1185">Reference proteome</keyword>
<organism evidence="2 3">
    <name type="scientific">Thermococcus paralvinellae</name>
    <dbReference type="NCBI Taxonomy" id="582419"/>
    <lineage>
        <taxon>Archaea</taxon>
        <taxon>Methanobacteriati</taxon>
        <taxon>Methanobacteriota</taxon>
        <taxon>Thermococci</taxon>
        <taxon>Thermococcales</taxon>
        <taxon>Thermococcaceae</taxon>
        <taxon>Thermococcus</taxon>
    </lineage>
</organism>
<evidence type="ECO:0000313" key="2">
    <source>
        <dbReference type="EMBL" id="AHF80318.1"/>
    </source>
</evidence>
<feature type="transmembrane region" description="Helical" evidence="1">
    <location>
        <begin position="73"/>
        <end position="96"/>
    </location>
</feature>
<dbReference type="PANTHER" id="PTHR43471:SF13">
    <property type="entry name" value="ABC-2 TYPE TRANSPORT SYSTEM PERMEASE PROTEIN"/>
    <property type="match status" value="1"/>
</dbReference>
<evidence type="ECO:0000256" key="1">
    <source>
        <dbReference type="SAM" id="Phobius"/>
    </source>
</evidence>
<dbReference type="STRING" id="582419.TES1_0932"/>
<feature type="transmembrane region" description="Helical" evidence="1">
    <location>
        <begin position="20"/>
        <end position="38"/>
    </location>
</feature>
<proteinExistence type="predicted"/>
<sequence length="307" mass="34297">MNVLNIAMKEFYTSIKSKRFVIILAVYLLFVFLIAYSIKGHFLELTEPQVSRTNLGPFGAEGDTYMTPLSAMLFLNFTFFTIFGAIMGAALGADAINKEVETGTIKVLLGHPVYRDEIINGKFLGNALVLAITILVGYVFTIAFLLIIGVPLDSESFFRGLIAFMMTLLYTLVFLSISILFSTLFKKSETSMLISVGLAIFLTLIYGIIVTLIAGHLAGERPPYGTPAFDMWRENVNLWEQRLHFINPAHHYAKLMILIFSGDRITNTYTPLSEAFSLGFNNLAMILVTLLLPFSVAYVKFMTSDLR</sequence>
<feature type="transmembrane region" description="Helical" evidence="1">
    <location>
        <begin position="160"/>
        <end position="181"/>
    </location>
</feature>
<name>W0I7B0_9EURY</name>
<evidence type="ECO:0000313" key="3">
    <source>
        <dbReference type="Proteomes" id="UP000019027"/>
    </source>
</evidence>
<dbReference type="GeneID" id="24907013"/>
<gene>
    <name evidence="2" type="ORF">TES1_0932</name>
</gene>
<keyword evidence="1" id="KW-1133">Transmembrane helix</keyword>
<dbReference type="HOGENOM" id="CLU_068384_1_0_2"/>